<organism evidence="11 12">
    <name type="scientific">Halomonas elongata</name>
    <dbReference type="NCBI Taxonomy" id="2746"/>
    <lineage>
        <taxon>Bacteria</taxon>
        <taxon>Pseudomonadati</taxon>
        <taxon>Pseudomonadota</taxon>
        <taxon>Gammaproteobacteria</taxon>
        <taxon>Oceanospirillales</taxon>
        <taxon>Halomonadaceae</taxon>
        <taxon>Halomonas</taxon>
    </lineage>
</organism>
<comment type="caution">
    <text evidence="11">The sequence shown here is derived from an EMBL/GenBank/DDBJ whole genome shotgun (WGS) entry which is preliminary data.</text>
</comment>
<dbReference type="CDD" id="cd04724">
    <property type="entry name" value="Tryptophan_synthase_alpha"/>
    <property type="match status" value="1"/>
</dbReference>
<evidence type="ECO:0000256" key="3">
    <source>
        <dbReference type="ARBA" id="ARBA00011270"/>
    </source>
</evidence>
<evidence type="ECO:0000256" key="7">
    <source>
        <dbReference type="ARBA" id="ARBA00023239"/>
    </source>
</evidence>
<dbReference type="InterPro" id="IPR018204">
    <property type="entry name" value="Trp_synthase_alpha_AS"/>
</dbReference>
<dbReference type="EC" id="4.2.1.20" evidence="9"/>
<reference evidence="11 12" key="1">
    <citation type="submission" date="2016-06" db="EMBL/GenBank/DDBJ databases">
        <title>Genome sequence of halotolerant plant growth promoting strain of Halomonas elongata HEK1 isolated from salterns of Rann of Kutch, Gujarat, India.</title>
        <authorList>
            <person name="Gaba S."/>
            <person name="Singh R.N."/>
            <person name="Abrol S."/>
            <person name="Kaushik R."/>
            <person name="Saxena A.K."/>
        </authorList>
    </citation>
    <scope>NUCLEOTIDE SEQUENCE [LARGE SCALE GENOMIC DNA]</scope>
    <source>
        <strain evidence="11 12">HEK1</strain>
    </source>
</reference>
<dbReference type="Gene3D" id="3.20.20.70">
    <property type="entry name" value="Aldolase class I"/>
    <property type="match status" value="1"/>
</dbReference>
<gene>
    <name evidence="11" type="primary">trpA_2</name>
    <name evidence="9" type="synonym">trpA</name>
    <name evidence="11" type="ORF">A8U91_04529</name>
</gene>
<feature type="active site" description="Proton acceptor" evidence="9">
    <location>
        <position position="65"/>
    </location>
</feature>
<keyword evidence="5 9" id="KW-0822">Tryptophan biosynthesis</keyword>
<accession>A0A1B8NZN2</accession>
<dbReference type="HAMAP" id="MF_00131">
    <property type="entry name" value="Trp_synth_alpha"/>
    <property type="match status" value="1"/>
</dbReference>
<dbReference type="InterPro" id="IPR013785">
    <property type="entry name" value="Aldolase_TIM"/>
</dbReference>
<evidence type="ECO:0000256" key="8">
    <source>
        <dbReference type="ARBA" id="ARBA00049047"/>
    </source>
</evidence>
<keyword evidence="4 9" id="KW-0028">Amino-acid biosynthesis</keyword>
<dbReference type="FunFam" id="3.20.20.70:FF:000037">
    <property type="entry name" value="Tryptophan synthase alpha chain"/>
    <property type="match status" value="1"/>
</dbReference>
<dbReference type="UniPathway" id="UPA00035">
    <property type="reaction ID" value="UER00044"/>
</dbReference>
<dbReference type="EMBL" id="MAJD01000002">
    <property type="protein sequence ID" value="OBX35456.1"/>
    <property type="molecule type" value="Genomic_DNA"/>
</dbReference>
<comment type="similarity">
    <text evidence="9 10">Belongs to the TrpA family.</text>
</comment>
<feature type="active site" description="Proton acceptor" evidence="9">
    <location>
        <position position="54"/>
    </location>
</feature>
<protein>
    <recommendedName>
        <fullName evidence="9">Tryptophan synthase alpha chain</fullName>
        <ecNumber evidence="9">4.2.1.20</ecNumber>
    </recommendedName>
</protein>
<comment type="function">
    <text evidence="1 9">The alpha subunit is responsible for the aldol cleavage of indoleglycerol phosphate to indole and glyceraldehyde 3-phosphate.</text>
</comment>
<dbReference type="PANTHER" id="PTHR43406:SF1">
    <property type="entry name" value="TRYPTOPHAN SYNTHASE ALPHA CHAIN, CHLOROPLASTIC"/>
    <property type="match status" value="1"/>
</dbReference>
<comment type="subunit">
    <text evidence="3 9">Tetramer of two alpha and two beta chains.</text>
</comment>
<dbReference type="PANTHER" id="PTHR43406">
    <property type="entry name" value="TRYPTOPHAN SYNTHASE, ALPHA CHAIN"/>
    <property type="match status" value="1"/>
</dbReference>
<dbReference type="Proteomes" id="UP000092504">
    <property type="component" value="Unassembled WGS sequence"/>
</dbReference>
<dbReference type="AlphaFoldDB" id="A0A1B8NZN2"/>
<comment type="pathway">
    <text evidence="2 9">Amino-acid biosynthesis; L-tryptophan biosynthesis; L-tryptophan from chorismate: step 5/5.</text>
</comment>
<dbReference type="GO" id="GO:0004834">
    <property type="term" value="F:tryptophan synthase activity"/>
    <property type="evidence" value="ECO:0007669"/>
    <property type="project" value="UniProtKB-UniRule"/>
</dbReference>
<evidence type="ECO:0000256" key="5">
    <source>
        <dbReference type="ARBA" id="ARBA00022822"/>
    </source>
</evidence>
<dbReference type="InterPro" id="IPR002028">
    <property type="entry name" value="Trp_synthase_suA"/>
</dbReference>
<dbReference type="PROSITE" id="PS00167">
    <property type="entry name" value="TRP_SYNTHASE_ALPHA"/>
    <property type="match status" value="1"/>
</dbReference>
<dbReference type="Pfam" id="PF00290">
    <property type="entry name" value="Trp_syntA"/>
    <property type="match status" value="1"/>
</dbReference>
<dbReference type="PATRIC" id="fig|2746.7.peg.4670"/>
<evidence type="ECO:0000256" key="4">
    <source>
        <dbReference type="ARBA" id="ARBA00022605"/>
    </source>
</evidence>
<sequence>MMAPTRNRIARRFAELQAADRAGLVTFISAGDPDHDTSLDTLLGLPAAGADIIELGMPFSDPMADGPSIQRASQRALQGGQDMHKTLAMVRAFREHDNETPLVLMGYYNPIHRLGVATFLALASAAGVDGLIVVDLPPEHDEEIRRPAREHDLHVIRLATPTTDERRLPRILQDAAGFLYYVSGTGVTGATQASPERIAAQLSRIRQQTELPIGVGFGIRTPDQARCIAEFADAVVVGSALTDCFQQAERPADGKQAVLERVRSLAAAIAEAR</sequence>
<keyword evidence="6 9" id="KW-0057">Aromatic amino acid biosynthesis</keyword>
<dbReference type="RefSeq" id="WP_082995334.1">
    <property type="nucleotide sequence ID" value="NZ_CP142770.1"/>
</dbReference>
<name>A0A1B8NZN2_HALEL</name>
<dbReference type="GO" id="GO:0005829">
    <property type="term" value="C:cytosol"/>
    <property type="evidence" value="ECO:0007669"/>
    <property type="project" value="TreeGrafter"/>
</dbReference>
<evidence type="ECO:0000256" key="1">
    <source>
        <dbReference type="ARBA" id="ARBA00003365"/>
    </source>
</evidence>
<evidence type="ECO:0000256" key="9">
    <source>
        <dbReference type="HAMAP-Rule" id="MF_00131"/>
    </source>
</evidence>
<proteinExistence type="inferred from homology"/>
<evidence type="ECO:0000256" key="2">
    <source>
        <dbReference type="ARBA" id="ARBA00004733"/>
    </source>
</evidence>
<evidence type="ECO:0000256" key="10">
    <source>
        <dbReference type="RuleBase" id="RU003662"/>
    </source>
</evidence>
<evidence type="ECO:0000313" key="11">
    <source>
        <dbReference type="EMBL" id="OBX35456.1"/>
    </source>
</evidence>
<evidence type="ECO:0000256" key="6">
    <source>
        <dbReference type="ARBA" id="ARBA00023141"/>
    </source>
</evidence>
<comment type="catalytic activity">
    <reaction evidence="8 9">
        <text>(1S,2R)-1-C-(indol-3-yl)glycerol 3-phosphate + L-serine = D-glyceraldehyde 3-phosphate + L-tryptophan + H2O</text>
        <dbReference type="Rhea" id="RHEA:10532"/>
        <dbReference type="ChEBI" id="CHEBI:15377"/>
        <dbReference type="ChEBI" id="CHEBI:33384"/>
        <dbReference type="ChEBI" id="CHEBI:57912"/>
        <dbReference type="ChEBI" id="CHEBI:58866"/>
        <dbReference type="ChEBI" id="CHEBI:59776"/>
        <dbReference type="EC" id="4.2.1.20"/>
    </reaction>
</comment>
<dbReference type="SUPFAM" id="SSF51366">
    <property type="entry name" value="Ribulose-phoshate binding barrel"/>
    <property type="match status" value="1"/>
</dbReference>
<dbReference type="InterPro" id="IPR011060">
    <property type="entry name" value="RibuloseP-bd_barrel"/>
</dbReference>
<keyword evidence="7 9" id="KW-0456">Lyase</keyword>
<dbReference type="NCBIfam" id="TIGR00262">
    <property type="entry name" value="trpA"/>
    <property type="match status" value="1"/>
</dbReference>
<evidence type="ECO:0000313" key="12">
    <source>
        <dbReference type="Proteomes" id="UP000092504"/>
    </source>
</evidence>